<evidence type="ECO:0000313" key="1">
    <source>
        <dbReference type="EMBL" id="AEI65176.1"/>
    </source>
</evidence>
<dbReference type="STRING" id="483219.LILAB_16365"/>
<organism evidence="1 2">
    <name type="scientific">Myxococcus fulvus (strain ATCC BAA-855 / HW-1)</name>
    <dbReference type="NCBI Taxonomy" id="483219"/>
    <lineage>
        <taxon>Bacteria</taxon>
        <taxon>Pseudomonadati</taxon>
        <taxon>Myxococcota</taxon>
        <taxon>Myxococcia</taxon>
        <taxon>Myxococcales</taxon>
        <taxon>Cystobacterineae</taxon>
        <taxon>Myxococcaceae</taxon>
        <taxon>Myxococcus</taxon>
    </lineage>
</organism>
<sequence>MSARAGAFDFLREHSETLPERLPRDFAPWLERFLTRY</sequence>
<name>F8CL51_MYXFH</name>
<protein>
    <submittedName>
        <fullName evidence="1">Uncharacterized protein</fullName>
    </submittedName>
</protein>
<accession>F8CL51</accession>
<dbReference type="EMBL" id="CP002830">
    <property type="protein sequence ID" value="AEI65176.1"/>
    <property type="molecule type" value="Genomic_DNA"/>
</dbReference>
<dbReference type="KEGG" id="mfu:LILAB_16365"/>
<dbReference type="HOGENOM" id="CLU_3346275_0_0_7"/>
<evidence type="ECO:0000313" key="2">
    <source>
        <dbReference type="Proteomes" id="UP000000488"/>
    </source>
</evidence>
<proteinExistence type="predicted"/>
<reference evidence="1 2" key="1">
    <citation type="journal article" date="2011" name="J. Bacteriol.">
        <title>Genome sequence of the halotolerant marine bacterium Myxococcus fulvus HW-1.</title>
        <authorList>
            <person name="Li Z.F."/>
            <person name="Li X."/>
            <person name="Liu H."/>
            <person name="Liu X."/>
            <person name="Han K."/>
            <person name="Wu Z.H."/>
            <person name="Hu W."/>
            <person name="Li F.F."/>
            <person name="Li Y.Z."/>
        </authorList>
    </citation>
    <scope>NUCLEOTIDE SEQUENCE [LARGE SCALE GENOMIC DNA]</scope>
    <source>
        <strain evidence="2">ATCC BAA-855 / HW-1</strain>
    </source>
</reference>
<dbReference type="AlphaFoldDB" id="F8CL51"/>
<gene>
    <name evidence="1" type="ordered locus">LILAB_16365</name>
</gene>
<dbReference type="Proteomes" id="UP000000488">
    <property type="component" value="Chromosome"/>
</dbReference>